<dbReference type="InterPro" id="IPR011990">
    <property type="entry name" value="TPR-like_helical_dom_sf"/>
</dbReference>
<keyword evidence="1" id="KW-0132">Cell division</keyword>
<dbReference type="PANTHER" id="PTHR12558:SF9">
    <property type="entry name" value="CELL DIVISION CYCLE PROTEIN 16 HOMOLOG"/>
    <property type="match status" value="1"/>
</dbReference>
<accession>A0AB34KAN1</accession>
<dbReference type="RefSeq" id="XP_069225265.1">
    <property type="nucleotide sequence ID" value="XM_069377631.1"/>
</dbReference>
<evidence type="ECO:0000256" key="5">
    <source>
        <dbReference type="ARBA" id="ARBA00022803"/>
    </source>
</evidence>
<name>A0AB34KAN1_9PEZI</name>
<organism evidence="8 9">
    <name type="scientific">Cladosporium halotolerans</name>
    <dbReference type="NCBI Taxonomy" id="1052096"/>
    <lineage>
        <taxon>Eukaryota</taxon>
        <taxon>Fungi</taxon>
        <taxon>Dikarya</taxon>
        <taxon>Ascomycota</taxon>
        <taxon>Pezizomycotina</taxon>
        <taxon>Dothideomycetes</taxon>
        <taxon>Dothideomycetidae</taxon>
        <taxon>Cladosporiales</taxon>
        <taxon>Cladosporiaceae</taxon>
        <taxon>Cladosporium</taxon>
    </lineage>
</organism>
<evidence type="ECO:0000313" key="9">
    <source>
        <dbReference type="Proteomes" id="UP000803884"/>
    </source>
</evidence>
<dbReference type="Pfam" id="PF13181">
    <property type="entry name" value="TPR_8"/>
    <property type="match status" value="1"/>
</dbReference>
<protein>
    <recommendedName>
        <fullName evidence="10">Anaphase-promoting complex subunit cut9</fullName>
    </recommendedName>
</protein>
<gene>
    <name evidence="8" type="ORF">WHR41_09027</name>
</gene>
<dbReference type="PROSITE" id="PS50005">
    <property type="entry name" value="TPR"/>
    <property type="match status" value="2"/>
</dbReference>
<dbReference type="GO" id="GO:0051301">
    <property type="term" value="P:cell division"/>
    <property type="evidence" value="ECO:0007669"/>
    <property type="project" value="UniProtKB-KW"/>
</dbReference>
<feature type="repeat" description="TPR" evidence="7">
    <location>
        <begin position="511"/>
        <end position="544"/>
    </location>
</feature>
<dbReference type="PANTHER" id="PTHR12558">
    <property type="entry name" value="CELL DIVISION CYCLE 16,23,27"/>
    <property type="match status" value="1"/>
</dbReference>
<evidence type="ECO:0000256" key="3">
    <source>
        <dbReference type="ARBA" id="ARBA00022776"/>
    </source>
</evidence>
<dbReference type="GO" id="GO:0005680">
    <property type="term" value="C:anaphase-promoting complex"/>
    <property type="evidence" value="ECO:0007669"/>
    <property type="project" value="UniProtKB-ARBA"/>
</dbReference>
<keyword evidence="2" id="KW-0677">Repeat</keyword>
<proteinExistence type="predicted"/>
<evidence type="ECO:0008006" key="10">
    <source>
        <dbReference type="Google" id="ProtNLM"/>
    </source>
</evidence>
<comment type="caution">
    <text evidence="8">The sequence shown here is derived from an EMBL/GenBank/DDBJ whole genome shotgun (WGS) entry which is preliminary data.</text>
</comment>
<keyword evidence="9" id="KW-1185">Reference proteome</keyword>
<keyword evidence="3" id="KW-0498">Mitosis</keyword>
<feature type="repeat" description="TPR" evidence="7">
    <location>
        <begin position="334"/>
        <end position="367"/>
    </location>
</feature>
<dbReference type="GO" id="GO:0016567">
    <property type="term" value="P:protein ubiquitination"/>
    <property type="evidence" value="ECO:0007669"/>
    <property type="project" value="TreeGrafter"/>
</dbReference>
<keyword evidence="6" id="KW-0131">Cell cycle</keyword>
<dbReference type="Pfam" id="PF13424">
    <property type="entry name" value="TPR_12"/>
    <property type="match status" value="1"/>
</dbReference>
<dbReference type="EMBL" id="JAAQHG020000062">
    <property type="protein sequence ID" value="KAL1582158.1"/>
    <property type="molecule type" value="Genomic_DNA"/>
</dbReference>
<dbReference type="SMART" id="SM00028">
    <property type="entry name" value="TPR"/>
    <property type="match status" value="7"/>
</dbReference>
<dbReference type="Proteomes" id="UP000803884">
    <property type="component" value="Unassembled WGS sequence"/>
</dbReference>
<evidence type="ECO:0000256" key="4">
    <source>
        <dbReference type="ARBA" id="ARBA00022786"/>
    </source>
</evidence>
<dbReference type="GO" id="GO:0045842">
    <property type="term" value="P:positive regulation of mitotic metaphase/anaphase transition"/>
    <property type="evidence" value="ECO:0007669"/>
    <property type="project" value="TreeGrafter"/>
</dbReference>
<evidence type="ECO:0000256" key="6">
    <source>
        <dbReference type="ARBA" id="ARBA00023306"/>
    </source>
</evidence>
<evidence type="ECO:0000256" key="7">
    <source>
        <dbReference type="PROSITE-ProRule" id="PRU00339"/>
    </source>
</evidence>
<keyword evidence="5 7" id="KW-0802">TPR repeat</keyword>
<dbReference type="AlphaFoldDB" id="A0AB34KAN1"/>
<evidence type="ECO:0000313" key="8">
    <source>
        <dbReference type="EMBL" id="KAL1582158.1"/>
    </source>
</evidence>
<dbReference type="SUPFAM" id="SSF48452">
    <property type="entry name" value="TPR-like"/>
    <property type="match status" value="2"/>
</dbReference>
<dbReference type="GO" id="GO:0031145">
    <property type="term" value="P:anaphase-promoting complex-dependent catabolic process"/>
    <property type="evidence" value="ECO:0007669"/>
    <property type="project" value="TreeGrafter"/>
</dbReference>
<dbReference type="Pfam" id="PF12895">
    <property type="entry name" value="ANAPC3"/>
    <property type="match status" value="1"/>
</dbReference>
<evidence type="ECO:0000256" key="2">
    <source>
        <dbReference type="ARBA" id="ARBA00022737"/>
    </source>
</evidence>
<sequence>METFLRRWRDDAVSRHQYDSAIYVGDKLVALTGSDEDRLVLAQTHFAAGNYTRAFAFVSRSDLLQRSSACKYLAAHCYIKQDRHEDALGVLGDKNPTHLISTTDSARRKLQGLGNGVSSKQHGKTRMPTRIERADRSEEREAGDATNFKYEAGMCYLRGLCFAKQNAFDRAKECYKDAVRIDVQCFEAFDQLMKNSLMSPSEEWSFLDSLNFETLQPDPMDPDSAPEAADFVRNLYITRLSKYHRPEDFSTSIDTLSSHYRLSQNADVLLAKAEILSTSARYQPALTLTSAILDADPYNFAAIPLHLSLLYQLKHTHALFALSHDLADSHPSEPTTWLAVGTYYLATNRIPEARSYFSKASLMDPHFGPAWIGFAHTFAAEGESDQAIAAYSTAARLFQGTHLPQMFLGMQETALGNLTIAREYLTAAYDLCDRDPALLNEIGVVAYMEEDHDAACRHFELALSIAEQNETPPEQTSATRLNLAHAHRRAGRLQEALVEFEEVIRLGLREAGVFAAKGMVLLELEQAFEATVAFHEALAISPQDPIAGELLSKALLALEGESVLGAQDEEAVDAGLMNRVREIKRANTEGSGRGKGRRRRRIGADGSLIGDGMELDEAGL</sequence>
<evidence type="ECO:0000256" key="1">
    <source>
        <dbReference type="ARBA" id="ARBA00022618"/>
    </source>
</evidence>
<dbReference type="GO" id="GO:0005737">
    <property type="term" value="C:cytoplasm"/>
    <property type="evidence" value="ECO:0007669"/>
    <property type="project" value="TreeGrafter"/>
</dbReference>
<dbReference type="InterPro" id="IPR019734">
    <property type="entry name" value="TPR_rpt"/>
</dbReference>
<keyword evidence="4" id="KW-0833">Ubl conjugation pathway</keyword>
<reference evidence="8 9" key="1">
    <citation type="journal article" date="2020" name="Microbiol. Resour. Announc.">
        <title>Draft Genome Sequence of a Cladosporium Species Isolated from the Mesophotic Ascidian Didemnum maculosum.</title>
        <authorList>
            <person name="Gioti A."/>
            <person name="Siaperas R."/>
            <person name="Nikolaivits E."/>
            <person name="Le Goff G."/>
            <person name="Ouazzani J."/>
            <person name="Kotoulas G."/>
            <person name="Topakas E."/>
        </authorList>
    </citation>
    <scope>NUCLEOTIDE SEQUENCE [LARGE SCALE GENOMIC DNA]</scope>
    <source>
        <strain evidence="8 9">TM138-S3</strain>
    </source>
</reference>
<dbReference type="Gene3D" id="1.25.40.10">
    <property type="entry name" value="Tetratricopeptide repeat domain"/>
    <property type="match status" value="1"/>
</dbReference>
<dbReference type="GeneID" id="96010469"/>